<accession>A0ABV5AVB2</accession>
<organism evidence="1 2">
    <name type="scientific">Paenibacillus enshidis</name>
    <dbReference type="NCBI Taxonomy" id="1458439"/>
    <lineage>
        <taxon>Bacteria</taxon>
        <taxon>Bacillati</taxon>
        <taxon>Bacillota</taxon>
        <taxon>Bacilli</taxon>
        <taxon>Bacillales</taxon>
        <taxon>Paenibacillaceae</taxon>
        <taxon>Paenibacillus</taxon>
    </lineage>
</organism>
<dbReference type="Pfam" id="PF13814">
    <property type="entry name" value="Replic_Relax"/>
    <property type="match status" value="1"/>
</dbReference>
<dbReference type="EMBL" id="JBHHMI010000013">
    <property type="protein sequence ID" value="MFB5268162.1"/>
    <property type="molecule type" value="Genomic_DNA"/>
</dbReference>
<keyword evidence="2" id="KW-1185">Reference proteome</keyword>
<proteinExistence type="predicted"/>
<dbReference type="RefSeq" id="WP_375356313.1">
    <property type="nucleotide sequence ID" value="NZ_JBHHMI010000013.1"/>
</dbReference>
<protein>
    <submittedName>
        <fullName evidence="1">Replication-relaxation family protein</fullName>
    </submittedName>
</protein>
<name>A0ABV5AVB2_9BACL</name>
<evidence type="ECO:0000313" key="1">
    <source>
        <dbReference type="EMBL" id="MFB5268162.1"/>
    </source>
</evidence>
<dbReference type="InterPro" id="IPR025855">
    <property type="entry name" value="Replic_Relax"/>
</dbReference>
<reference evidence="1 2" key="1">
    <citation type="submission" date="2024-09" db="EMBL/GenBank/DDBJ databases">
        <title>Paenibacillus zeirhizospherea sp. nov., isolated from surface of the maize (Zea mays) roots in a horticulture field, Hungary.</title>
        <authorList>
            <person name="Marton D."/>
            <person name="Farkas M."/>
            <person name="Bedics A."/>
            <person name="Toth E."/>
            <person name="Tancsics A."/>
            <person name="Boka K."/>
            <person name="Maroti G."/>
            <person name="Kriszt B."/>
            <person name="Cserhati M."/>
        </authorList>
    </citation>
    <scope>NUCLEOTIDE SEQUENCE [LARGE SCALE GENOMIC DNA]</scope>
    <source>
        <strain evidence="1 2">KCTC 33519</strain>
    </source>
</reference>
<sequence length="307" mass="36452">MSTNNKENEKNEYSLGETIDLLSDIEWTFLIDLYKCRFMKREAIMEYYFEESPENFYKNFDALPENEKDEYRLRNEARIIKRMNRMRTRLKQRGLIEYSSLVPESGQQGRSIKGGWVYLTNKGLRVVERRLEIPDAVKLSKLEIDMQRAKKDHFWELANIYLTVKYKIIKEADSDSKQFHDWDWHPSEAITSDSEDYLVRPDAILRYSEQLFFVELDRSTEPIYRSPIYSEQVSIRSKLEKYQQVFRYSSNDIIRNGYIAFIVPTAIHKTRLENIRKAAAVVFPNQTKVLVGKNMQDIMIAYSGLLK</sequence>
<gene>
    <name evidence="1" type="ORF">ACE41H_15445</name>
</gene>
<dbReference type="Proteomes" id="UP001580346">
    <property type="component" value="Unassembled WGS sequence"/>
</dbReference>
<evidence type="ECO:0000313" key="2">
    <source>
        <dbReference type="Proteomes" id="UP001580346"/>
    </source>
</evidence>
<comment type="caution">
    <text evidence="1">The sequence shown here is derived from an EMBL/GenBank/DDBJ whole genome shotgun (WGS) entry which is preliminary data.</text>
</comment>